<dbReference type="Pfam" id="PF04138">
    <property type="entry name" value="GtrA_DPMS_TM"/>
    <property type="match status" value="1"/>
</dbReference>
<dbReference type="GO" id="GO:0000271">
    <property type="term" value="P:polysaccharide biosynthetic process"/>
    <property type="evidence" value="ECO:0007669"/>
    <property type="project" value="InterPro"/>
</dbReference>
<comment type="similarity">
    <text evidence="2">Belongs to the GtrA family.</text>
</comment>
<keyword evidence="4 6" id="KW-1133">Transmembrane helix</keyword>
<keyword evidence="5 6" id="KW-0472">Membrane</keyword>
<evidence type="ECO:0000256" key="3">
    <source>
        <dbReference type="ARBA" id="ARBA00022692"/>
    </source>
</evidence>
<dbReference type="AlphaFoldDB" id="A0A1F7VD68"/>
<evidence type="ECO:0000259" key="7">
    <source>
        <dbReference type="Pfam" id="PF04138"/>
    </source>
</evidence>
<comment type="caution">
    <text evidence="8">The sequence shown here is derived from an EMBL/GenBank/DDBJ whole genome shotgun (WGS) entry which is preliminary data.</text>
</comment>
<feature type="domain" description="GtrA/DPMS transmembrane" evidence="7">
    <location>
        <begin position="21"/>
        <end position="134"/>
    </location>
</feature>
<dbReference type="STRING" id="1802410.A3H75_02325"/>
<feature type="transmembrane region" description="Helical" evidence="6">
    <location>
        <begin position="85"/>
        <end position="102"/>
    </location>
</feature>
<feature type="transmembrane region" description="Helical" evidence="6">
    <location>
        <begin position="45"/>
        <end position="65"/>
    </location>
</feature>
<dbReference type="Proteomes" id="UP000176678">
    <property type="component" value="Unassembled WGS sequence"/>
</dbReference>
<organism evidence="8 9">
    <name type="scientific">Candidatus Uhrbacteria bacterium RIFCSPLOWO2_02_FULL_51_9</name>
    <dbReference type="NCBI Taxonomy" id="1802410"/>
    <lineage>
        <taxon>Bacteria</taxon>
        <taxon>Candidatus Uhriibacteriota</taxon>
    </lineage>
</organism>
<dbReference type="InterPro" id="IPR051401">
    <property type="entry name" value="GtrA_CellWall_Glycosyl"/>
</dbReference>
<evidence type="ECO:0000256" key="2">
    <source>
        <dbReference type="ARBA" id="ARBA00009399"/>
    </source>
</evidence>
<feature type="transmembrane region" description="Helical" evidence="6">
    <location>
        <begin position="114"/>
        <end position="135"/>
    </location>
</feature>
<evidence type="ECO:0000313" key="9">
    <source>
        <dbReference type="Proteomes" id="UP000176678"/>
    </source>
</evidence>
<keyword evidence="3 6" id="KW-0812">Transmembrane</keyword>
<evidence type="ECO:0000256" key="4">
    <source>
        <dbReference type="ARBA" id="ARBA00022989"/>
    </source>
</evidence>
<comment type="subcellular location">
    <subcellularLocation>
        <location evidence="1">Membrane</location>
        <topology evidence="1">Multi-pass membrane protein</topology>
    </subcellularLocation>
</comment>
<feature type="transmembrane region" description="Helical" evidence="6">
    <location>
        <begin position="20"/>
        <end position="39"/>
    </location>
</feature>
<evidence type="ECO:0000256" key="5">
    <source>
        <dbReference type="ARBA" id="ARBA00023136"/>
    </source>
</evidence>
<sequence length="137" mass="15886">MHQTLVRSIAWARAHKKKFVKYFFVGTSGLILDVGLLYLASDVLLIRPLVALLVTQIIVITYNYLLNKYWSFENRGAHGRQLARYGVVLCFNYLFGEVTMYIGNEVFGVNHLLIRIATVALAVSWNFLLYNYWVYKD</sequence>
<name>A0A1F7VD68_9BACT</name>
<dbReference type="GO" id="GO:0005886">
    <property type="term" value="C:plasma membrane"/>
    <property type="evidence" value="ECO:0007669"/>
    <property type="project" value="TreeGrafter"/>
</dbReference>
<accession>A0A1F7VD68</accession>
<gene>
    <name evidence="8" type="ORF">A3H75_02325</name>
</gene>
<reference evidence="8 9" key="1">
    <citation type="journal article" date="2016" name="Nat. Commun.">
        <title>Thousands of microbial genomes shed light on interconnected biogeochemical processes in an aquifer system.</title>
        <authorList>
            <person name="Anantharaman K."/>
            <person name="Brown C.T."/>
            <person name="Hug L.A."/>
            <person name="Sharon I."/>
            <person name="Castelle C.J."/>
            <person name="Probst A.J."/>
            <person name="Thomas B.C."/>
            <person name="Singh A."/>
            <person name="Wilkins M.J."/>
            <person name="Karaoz U."/>
            <person name="Brodie E.L."/>
            <person name="Williams K.H."/>
            <person name="Hubbard S.S."/>
            <person name="Banfield J.F."/>
        </authorList>
    </citation>
    <scope>NUCLEOTIDE SEQUENCE [LARGE SCALE GENOMIC DNA]</scope>
</reference>
<proteinExistence type="inferred from homology"/>
<evidence type="ECO:0000256" key="6">
    <source>
        <dbReference type="SAM" id="Phobius"/>
    </source>
</evidence>
<dbReference type="PANTHER" id="PTHR38459:SF1">
    <property type="entry name" value="PROPHAGE BACTOPRENOL-LINKED GLUCOSE TRANSLOCASE HOMOLOG"/>
    <property type="match status" value="1"/>
</dbReference>
<dbReference type="PANTHER" id="PTHR38459">
    <property type="entry name" value="PROPHAGE BACTOPRENOL-LINKED GLUCOSE TRANSLOCASE HOMOLOG"/>
    <property type="match status" value="1"/>
</dbReference>
<protein>
    <recommendedName>
        <fullName evidence="7">GtrA/DPMS transmembrane domain-containing protein</fullName>
    </recommendedName>
</protein>
<dbReference type="EMBL" id="MGES01000044">
    <property type="protein sequence ID" value="OGL88492.1"/>
    <property type="molecule type" value="Genomic_DNA"/>
</dbReference>
<dbReference type="InterPro" id="IPR007267">
    <property type="entry name" value="GtrA_DPMS_TM"/>
</dbReference>
<evidence type="ECO:0000256" key="1">
    <source>
        <dbReference type="ARBA" id="ARBA00004141"/>
    </source>
</evidence>
<evidence type="ECO:0000313" key="8">
    <source>
        <dbReference type="EMBL" id="OGL88492.1"/>
    </source>
</evidence>